<organism evidence="1 2">
    <name type="scientific">Lecanicillium saksenae</name>
    <dbReference type="NCBI Taxonomy" id="468837"/>
    <lineage>
        <taxon>Eukaryota</taxon>
        <taxon>Fungi</taxon>
        <taxon>Dikarya</taxon>
        <taxon>Ascomycota</taxon>
        <taxon>Pezizomycotina</taxon>
        <taxon>Sordariomycetes</taxon>
        <taxon>Hypocreomycetidae</taxon>
        <taxon>Hypocreales</taxon>
        <taxon>Cordycipitaceae</taxon>
        <taxon>Lecanicillium</taxon>
    </lineage>
</organism>
<evidence type="ECO:0000313" key="2">
    <source>
        <dbReference type="Proteomes" id="UP001148737"/>
    </source>
</evidence>
<evidence type="ECO:0000313" key="1">
    <source>
        <dbReference type="EMBL" id="KAJ3488727.1"/>
    </source>
</evidence>
<sequence>MAATYTSVPAGVQRCLELFQKAKSAAQEFPEPREEWDLRERTGRFRVWSLNIGGWQEDAESLDFKLREASHVHQQLLYLLQDLQSLLLDLIGIWSKTMVPWDELPQDNEGDSLEHDSTSTEVDQLLLDIDEVTNDLLGLNIAVRMPSSHDRLAIVTASPALNPAAIYAKRVQEQYTLSEMLSHRLGLELAKRRKYFENRQAYQSNIAKRAGEALGHMQQQTSVDPSSALMRFEDAPEDTDSEDEEEYKSDWWIVQIGLKRRRLSSFPPIPILSRSGHVQCPYCYSTFVVKNLENWREHILDDLKPYICLEDSCEEQYAFTNREDWRCHMRKAHWQNNICPIGECSQSFSELEFLQKHIIFDHGIESIKANDQAVVILSEAPLLLQPCVFCGKYSLTYPEYEDHLLRHFEKLFLLSLPLLDVSDEAGSPDDRAEKPLAGAAENNCSDVENMFDCQKLQQMYNS</sequence>
<dbReference type="Proteomes" id="UP001148737">
    <property type="component" value="Unassembled WGS sequence"/>
</dbReference>
<dbReference type="EMBL" id="JANAKD010000772">
    <property type="protein sequence ID" value="KAJ3488727.1"/>
    <property type="molecule type" value="Genomic_DNA"/>
</dbReference>
<keyword evidence="2" id="KW-1185">Reference proteome</keyword>
<protein>
    <submittedName>
        <fullName evidence="1">Uncharacterized protein</fullName>
    </submittedName>
</protein>
<gene>
    <name evidence="1" type="ORF">NLG97_g6141</name>
</gene>
<comment type="caution">
    <text evidence="1">The sequence shown here is derived from an EMBL/GenBank/DDBJ whole genome shotgun (WGS) entry which is preliminary data.</text>
</comment>
<reference evidence="1" key="1">
    <citation type="submission" date="2022-07" db="EMBL/GenBank/DDBJ databases">
        <title>Genome Sequence of Lecanicillium saksenae.</title>
        <authorList>
            <person name="Buettner E."/>
        </authorList>
    </citation>
    <scope>NUCLEOTIDE SEQUENCE</scope>
    <source>
        <strain evidence="1">VT-O1</strain>
    </source>
</reference>
<name>A0ACC1QSU9_9HYPO</name>
<proteinExistence type="predicted"/>
<accession>A0ACC1QSU9</accession>